<proteinExistence type="predicted"/>
<dbReference type="RefSeq" id="WP_264988604.1">
    <property type="nucleotide sequence ID" value="NZ_BRZA01000002.1"/>
</dbReference>
<accession>A0ABQ5NKQ0</accession>
<keyword evidence="2" id="KW-1185">Reference proteome</keyword>
<evidence type="ECO:0000313" key="1">
    <source>
        <dbReference type="EMBL" id="GLC88850.1"/>
    </source>
</evidence>
<gene>
    <name evidence="1" type="ORF">LYSBPC_19770</name>
</gene>
<reference evidence="1" key="1">
    <citation type="submission" date="2022-08" db="EMBL/GenBank/DDBJ databases">
        <title>Draft genome sequence of Lysinibacillus sp. strain KH24.</title>
        <authorList>
            <person name="Kanbe H."/>
            <person name="Itoh H."/>
        </authorList>
    </citation>
    <scope>NUCLEOTIDE SEQUENCE</scope>
    <source>
        <strain evidence="1">KH24</strain>
    </source>
</reference>
<dbReference type="Proteomes" id="UP001065593">
    <property type="component" value="Unassembled WGS sequence"/>
</dbReference>
<evidence type="ECO:0000313" key="2">
    <source>
        <dbReference type="Proteomes" id="UP001065593"/>
    </source>
</evidence>
<name>A0ABQ5NKQ0_9BACI</name>
<comment type="caution">
    <text evidence="1">The sequence shown here is derived from an EMBL/GenBank/DDBJ whole genome shotgun (WGS) entry which is preliminary data.</text>
</comment>
<protein>
    <submittedName>
        <fullName evidence="1">Uncharacterized protein</fullName>
    </submittedName>
</protein>
<dbReference type="EMBL" id="BRZA01000002">
    <property type="protein sequence ID" value="GLC88850.1"/>
    <property type="molecule type" value="Genomic_DNA"/>
</dbReference>
<organism evidence="1 2">
    <name type="scientific">Lysinibacillus piscis</name>
    <dbReference type="NCBI Taxonomy" id="2518931"/>
    <lineage>
        <taxon>Bacteria</taxon>
        <taxon>Bacillati</taxon>
        <taxon>Bacillota</taxon>
        <taxon>Bacilli</taxon>
        <taxon>Bacillales</taxon>
        <taxon>Bacillaceae</taxon>
        <taxon>Lysinibacillus</taxon>
    </lineage>
</organism>
<sequence length="207" mass="24466">MRLLRLTMVYIAIFLLIIFLKLSLPMSIAICMVVPTISTLHYWYVAYRTNNMRTVERFIKARQKEPIFKAAYLMVHGTEEELLEAFDVIIKKYKRPFIQYNYRFMKAIIQEDLEQAKQAALQIQKEPFASYAHCYIAALEGRTEAMYSEQLTQPWMQPAVEAVYAYTYKDDQRFEQCVQQSVEQARGVQKYTLIHNFAKMKQKLANT</sequence>